<dbReference type="EMBL" id="BLAY01000037">
    <property type="protein sequence ID" value="GET37977.1"/>
    <property type="molecule type" value="Genomic_DNA"/>
</dbReference>
<evidence type="ECO:0000313" key="2">
    <source>
        <dbReference type="Proteomes" id="UP001050975"/>
    </source>
</evidence>
<keyword evidence="2" id="KW-1185">Reference proteome</keyword>
<evidence type="ECO:0000313" key="1">
    <source>
        <dbReference type="EMBL" id="GET37977.1"/>
    </source>
</evidence>
<gene>
    <name evidence="1" type="ORF">MiSe_27310</name>
</gene>
<reference evidence="1" key="1">
    <citation type="submission" date="2019-10" db="EMBL/GenBank/DDBJ databases">
        <title>Draft genome sequece of Microseira wollei NIES-4236.</title>
        <authorList>
            <person name="Yamaguchi H."/>
            <person name="Suzuki S."/>
            <person name="Kawachi M."/>
        </authorList>
    </citation>
    <scope>NUCLEOTIDE SEQUENCE</scope>
    <source>
        <strain evidence="1">NIES-4236</strain>
    </source>
</reference>
<dbReference type="Proteomes" id="UP001050975">
    <property type="component" value="Unassembled WGS sequence"/>
</dbReference>
<evidence type="ECO:0008006" key="3">
    <source>
        <dbReference type="Google" id="ProtNLM"/>
    </source>
</evidence>
<protein>
    <recommendedName>
        <fullName evidence="3">Ketohydroxyglutarate aldolase</fullName>
    </recommendedName>
</protein>
<comment type="caution">
    <text evidence="1">The sequence shown here is derived from an EMBL/GenBank/DDBJ whole genome shotgun (WGS) entry which is preliminary data.</text>
</comment>
<sequence length="79" mass="8587">MSEVNLSVLVKDQYRERILEVVAALQADGMKVEQLMEQIGVIAGSIDSTKLAGIERIEGVSAVELAQGYQLEPPTSEIQ</sequence>
<name>A0AAV3XEX7_9CYAN</name>
<dbReference type="AlphaFoldDB" id="A0AAV3XEX7"/>
<accession>A0AAV3XEX7</accession>
<proteinExistence type="predicted"/>
<dbReference type="RefSeq" id="WP_226580362.1">
    <property type="nucleotide sequence ID" value="NZ_BLAY01000037.1"/>
</dbReference>
<organism evidence="1 2">
    <name type="scientific">Microseira wollei NIES-4236</name>
    <dbReference type="NCBI Taxonomy" id="2530354"/>
    <lineage>
        <taxon>Bacteria</taxon>
        <taxon>Bacillati</taxon>
        <taxon>Cyanobacteriota</taxon>
        <taxon>Cyanophyceae</taxon>
        <taxon>Oscillatoriophycideae</taxon>
        <taxon>Aerosakkonematales</taxon>
        <taxon>Aerosakkonemataceae</taxon>
        <taxon>Microseira</taxon>
    </lineage>
</organism>